<dbReference type="AlphaFoldDB" id="A0A0C9U728"/>
<dbReference type="HOGENOM" id="CLU_2086317_0_0_1"/>
<organism evidence="2 3">
    <name type="scientific">Sphaerobolus stellatus (strain SS14)</name>
    <dbReference type="NCBI Taxonomy" id="990650"/>
    <lineage>
        <taxon>Eukaryota</taxon>
        <taxon>Fungi</taxon>
        <taxon>Dikarya</taxon>
        <taxon>Basidiomycota</taxon>
        <taxon>Agaricomycotina</taxon>
        <taxon>Agaricomycetes</taxon>
        <taxon>Phallomycetidae</taxon>
        <taxon>Geastrales</taxon>
        <taxon>Sphaerobolaceae</taxon>
        <taxon>Sphaerobolus</taxon>
    </lineage>
</organism>
<name>A0A0C9U728_SPHS4</name>
<proteinExistence type="predicted"/>
<dbReference type="OrthoDB" id="3034157at2759"/>
<evidence type="ECO:0000256" key="1">
    <source>
        <dbReference type="SAM" id="MobiDB-lite"/>
    </source>
</evidence>
<evidence type="ECO:0000313" key="2">
    <source>
        <dbReference type="EMBL" id="KIJ24887.1"/>
    </source>
</evidence>
<accession>A0A0C9U728</accession>
<feature type="compositionally biased region" description="Acidic residues" evidence="1">
    <location>
        <begin position="9"/>
        <end position="23"/>
    </location>
</feature>
<keyword evidence="3" id="KW-1185">Reference proteome</keyword>
<gene>
    <name evidence="2" type="ORF">M422DRAFT_274217</name>
</gene>
<dbReference type="Proteomes" id="UP000054279">
    <property type="component" value="Unassembled WGS sequence"/>
</dbReference>
<sequence>MESTSDDYYGNEEEEVEEFVEEEIAEDPKMPICDDKTSEGHRKVYARFGRRRANNVQLAVFSCGIIAGRATFYGSEGVNSVKVSAIPRPALWPQLINMATNTWSFNSSAAEQPIHGS</sequence>
<evidence type="ECO:0000313" key="3">
    <source>
        <dbReference type="Proteomes" id="UP000054279"/>
    </source>
</evidence>
<feature type="region of interest" description="Disordered" evidence="1">
    <location>
        <begin position="1"/>
        <end position="23"/>
    </location>
</feature>
<reference evidence="2 3" key="1">
    <citation type="submission" date="2014-06" db="EMBL/GenBank/DDBJ databases">
        <title>Evolutionary Origins and Diversification of the Mycorrhizal Mutualists.</title>
        <authorList>
            <consortium name="DOE Joint Genome Institute"/>
            <consortium name="Mycorrhizal Genomics Consortium"/>
            <person name="Kohler A."/>
            <person name="Kuo A."/>
            <person name="Nagy L.G."/>
            <person name="Floudas D."/>
            <person name="Copeland A."/>
            <person name="Barry K.W."/>
            <person name="Cichocki N."/>
            <person name="Veneault-Fourrey C."/>
            <person name="LaButti K."/>
            <person name="Lindquist E.A."/>
            <person name="Lipzen A."/>
            <person name="Lundell T."/>
            <person name="Morin E."/>
            <person name="Murat C."/>
            <person name="Riley R."/>
            <person name="Ohm R."/>
            <person name="Sun H."/>
            <person name="Tunlid A."/>
            <person name="Henrissat B."/>
            <person name="Grigoriev I.V."/>
            <person name="Hibbett D.S."/>
            <person name="Martin F."/>
        </authorList>
    </citation>
    <scope>NUCLEOTIDE SEQUENCE [LARGE SCALE GENOMIC DNA]</scope>
    <source>
        <strain evidence="2 3">SS14</strain>
    </source>
</reference>
<dbReference type="EMBL" id="KN837449">
    <property type="protein sequence ID" value="KIJ24887.1"/>
    <property type="molecule type" value="Genomic_DNA"/>
</dbReference>
<protein>
    <submittedName>
        <fullName evidence="2">Uncharacterized protein</fullName>
    </submittedName>
</protein>